<dbReference type="FunFam" id="3.90.70.10:FF:000026">
    <property type="entry name" value="Ubiquitin carboxyl-terminal hydrolase 15"/>
    <property type="match status" value="1"/>
</dbReference>
<keyword evidence="9" id="KW-0788">Thiol protease</keyword>
<feature type="region of interest" description="Disordered" evidence="12">
    <location>
        <begin position="409"/>
        <end position="443"/>
    </location>
</feature>
<dbReference type="PROSITE" id="PS00972">
    <property type="entry name" value="USP_1"/>
    <property type="match status" value="1"/>
</dbReference>
<proteinExistence type="inferred from homology"/>
<keyword evidence="6 11" id="KW-0863">Zinc-finger</keyword>
<evidence type="ECO:0000313" key="17">
    <source>
        <dbReference type="Proteomes" id="UP000594263"/>
    </source>
</evidence>
<evidence type="ECO:0000256" key="13">
    <source>
        <dbReference type="SAM" id="Phobius"/>
    </source>
</evidence>
<dbReference type="PROSITE" id="PS01360">
    <property type="entry name" value="ZF_MYND_1"/>
    <property type="match status" value="1"/>
</dbReference>
<keyword evidence="7" id="KW-0833">Ubl conjugation pathway</keyword>
<evidence type="ECO:0000256" key="11">
    <source>
        <dbReference type="PROSITE-ProRule" id="PRU00134"/>
    </source>
</evidence>
<feature type="compositionally biased region" description="Polar residues" evidence="12">
    <location>
        <begin position="515"/>
        <end position="533"/>
    </location>
</feature>
<evidence type="ECO:0000256" key="9">
    <source>
        <dbReference type="ARBA" id="ARBA00022807"/>
    </source>
</evidence>
<evidence type="ECO:0000313" key="16">
    <source>
        <dbReference type="EnsemblPlants" id="Kaladp0080s0127.1.v1.1"/>
    </source>
</evidence>
<feature type="compositionally biased region" description="Polar residues" evidence="12">
    <location>
        <begin position="344"/>
        <end position="354"/>
    </location>
</feature>
<evidence type="ECO:0000256" key="4">
    <source>
        <dbReference type="ARBA" id="ARBA00022670"/>
    </source>
</evidence>
<dbReference type="GO" id="GO:0006508">
    <property type="term" value="P:proteolysis"/>
    <property type="evidence" value="ECO:0007669"/>
    <property type="project" value="UniProtKB-KW"/>
</dbReference>
<dbReference type="InterPro" id="IPR050164">
    <property type="entry name" value="Peptidase_C19"/>
</dbReference>
<evidence type="ECO:0000256" key="1">
    <source>
        <dbReference type="ARBA" id="ARBA00000707"/>
    </source>
</evidence>
<comment type="catalytic activity">
    <reaction evidence="1">
        <text>Thiol-dependent hydrolysis of ester, thioester, amide, peptide and isopeptide bonds formed by the C-terminal Gly of ubiquitin (a 76-residue protein attached to proteins as an intracellular targeting signal).</text>
        <dbReference type="EC" id="3.4.19.12"/>
    </reaction>
</comment>
<dbReference type="Pfam" id="PF00443">
    <property type="entry name" value="UCH"/>
    <property type="match status" value="1"/>
</dbReference>
<keyword evidence="10" id="KW-0862">Zinc</keyword>
<evidence type="ECO:0000256" key="5">
    <source>
        <dbReference type="ARBA" id="ARBA00022723"/>
    </source>
</evidence>
<evidence type="ECO:0000256" key="7">
    <source>
        <dbReference type="ARBA" id="ARBA00022786"/>
    </source>
</evidence>
<dbReference type="FunFam" id="6.10.140.2220:FF:000006">
    <property type="entry name" value="Ubiquitin carboxyl-terminal hydrolase 15"/>
    <property type="match status" value="1"/>
</dbReference>
<sequence>MLVPEFSYYINLGFWYLKLLVLLSFPVIGYVIRRKWRFALAKEAEIKRLMLLAAEEAARAEFEAAEVGYYASVSEPANRAPTFGFEVQGSFGSSAGSFVNAPEVSVRNQSPEAASSGVKVYQSAEAASVGVKVYQCAVCLSPTTTRCSRCKSVRYCSAKCQIFHWREGHKDECRSPIIVNQASDAENYSRFKAFNQEKEATRTGSVETEDKQLKLSRKHQEGNAFCSVGQGEKLQVKNDNTKAEILQEVKPSNSTSSFSTSFSSDSSFSSINSDSSDDTSTTESSGSIDLGKTNGCHQADTSDQSKCVPKRASEIKPCDVKGSATTPSKLTGTQSISSHHDAQRTSNSTPTLSVKDSDPSVAKLGASEFWEGALEYRWSEPVQTKSHATEVGLSNIGSSLRRASDLYGKNERNSHVDGKAPFSQSVTNEHSHESASSKKINLSSSEVRSCIQSSCKTLKHAKNADDNALNITKEKKVTYSSSAAVLSPHSGESKTDAQKVSNSALPSSKKAGHTLNGTGHTSKPRRSSASNGDGSIHNVKGDKFCQANDVSHSKNASGPSSFAERLGRALNSSEANCTVQSLKSRLFESLPSNSHGAHSTVNNEGKVTSNVAKVDKCYSLKAANGVKTSTWKADDFKVSKLSKRCGADERQGNKGLFSYEAFKTLYGWNKVELQPCGLVNCGNSCYANAVLQCLSFTPPLTAYLLQGLHSKTCNKRDWCFTCEFESLILKAKDGNSPISPIGIISKLPNIGSHLSNGREEDAHEFLRYVVDTMQAVCMNEARNKVSDTTEEDTTLVGLTFGGYLQSKIRCMKCGSKSERPERIMDLSVEIEGSIGSLKDALKRFTSTETLDADNKYNCARCKSYQKARKKLTVLEAPNILTIALKRFQAGKFGKLSKWIDFPEILDMAPFMSSASDDKAPVYKLYGVIVHLDTMNAAFSGHYVCYVKNIQNKWFKIDDSVVCSCLESSL</sequence>
<keyword evidence="13" id="KW-0472">Membrane</keyword>
<dbReference type="PANTHER" id="PTHR24006:SF874">
    <property type="entry name" value="UBIQUITIN CARBOXYL-TERMINAL HYDROLASE 16"/>
    <property type="match status" value="1"/>
</dbReference>
<evidence type="ECO:0000256" key="2">
    <source>
        <dbReference type="ARBA" id="ARBA00009085"/>
    </source>
</evidence>
<keyword evidence="5" id="KW-0479">Metal-binding</keyword>
<feature type="region of interest" description="Disordered" evidence="12">
    <location>
        <begin position="247"/>
        <end position="359"/>
    </location>
</feature>
<dbReference type="GO" id="GO:0016579">
    <property type="term" value="P:protein deubiquitination"/>
    <property type="evidence" value="ECO:0007669"/>
    <property type="project" value="InterPro"/>
</dbReference>
<dbReference type="GO" id="GO:0005829">
    <property type="term" value="C:cytosol"/>
    <property type="evidence" value="ECO:0007669"/>
    <property type="project" value="TreeGrafter"/>
</dbReference>
<dbReference type="Gramene" id="Kaladp0080s0127.1.v1.1">
    <property type="protein sequence ID" value="Kaladp0080s0127.1.v1.1"/>
    <property type="gene ID" value="Kaladp0080s0127.v1.1"/>
</dbReference>
<feature type="transmembrane region" description="Helical" evidence="13">
    <location>
        <begin position="12"/>
        <end position="32"/>
    </location>
</feature>
<keyword evidence="8" id="KW-0378">Hydrolase</keyword>
<dbReference type="GO" id="GO:0008270">
    <property type="term" value="F:zinc ion binding"/>
    <property type="evidence" value="ECO:0007669"/>
    <property type="project" value="UniProtKB-KW"/>
</dbReference>
<evidence type="ECO:0000256" key="12">
    <source>
        <dbReference type="SAM" id="MobiDB-lite"/>
    </source>
</evidence>
<dbReference type="GO" id="GO:0005634">
    <property type="term" value="C:nucleus"/>
    <property type="evidence" value="ECO:0007669"/>
    <property type="project" value="TreeGrafter"/>
</dbReference>
<reference evidence="16" key="1">
    <citation type="submission" date="2021-01" db="UniProtKB">
        <authorList>
            <consortium name="EnsemblPlants"/>
        </authorList>
    </citation>
    <scope>IDENTIFICATION</scope>
</reference>
<keyword evidence="13" id="KW-1133">Transmembrane helix</keyword>
<feature type="compositionally biased region" description="Polar residues" evidence="12">
    <location>
        <begin position="295"/>
        <end position="305"/>
    </location>
</feature>
<dbReference type="SUPFAM" id="SSF54001">
    <property type="entry name" value="Cysteine proteinases"/>
    <property type="match status" value="1"/>
</dbReference>
<keyword evidence="17" id="KW-1185">Reference proteome</keyword>
<dbReference type="AlphaFoldDB" id="A0A7N0UPS3"/>
<keyword evidence="13" id="KW-0812">Transmembrane</keyword>
<organism evidence="16 17">
    <name type="scientific">Kalanchoe fedtschenkoi</name>
    <name type="common">Lavender scallops</name>
    <name type="synonym">South American air plant</name>
    <dbReference type="NCBI Taxonomy" id="63787"/>
    <lineage>
        <taxon>Eukaryota</taxon>
        <taxon>Viridiplantae</taxon>
        <taxon>Streptophyta</taxon>
        <taxon>Embryophyta</taxon>
        <taxon>Tracheophyta</taxon>
        <taxon>Spermatophyta</taxon>
        <taxon>Magnoliopsida</taxon>
        <taxon>eudicotyledons</taxon>
        <taxon>Gunneridae</taxon>
        <taxon>Pentapetalae</taxon>
        <taxon>Saxifragales</taxon>
        <taxon>Crassulaceae</taxon>
        <taxon>Kalanchoe</taxon>
    </lineage>
</organism>
<dbReference type="PROSITE" id="PS50865">
    <property type="entry name" value="ZF_MYND_2"/>
    <property type="match status" value="1"/>
</dbReference>
<dbReference type="PROSITE" id="PS50235">
    <property type="entry name" value="USP_3"/>
    <property type="match status" value="1"/>
</dbReference>
<dbReference type="InterPro" id="IPR018200">
    <property type="entry name" value="USP_CS"/>
</dbReference>
<dbReference type="InterPro" id="IPR002893">
    <property type="entry name" value="Znf_MYND"/>
</dbReference>
<dbReference type="InterPro" id="IPR028889">
    <property type="entry name" value="USP"/>
</dbReference>
<dbReference type="InterPro" id="IPR001394">
    <property type="entry name" value="Peptidase_C19_UCH"/>
</dbReference>
<keyword evidence="4" id="KW-0645">Protease</keyword>
<dbReference type="Pfam" id="PF01753">
    <property type="entry name" value="zf-MYND"/>
    <property type="match status" value="1"/>
</dbReference>
<name>A0A7N0UPS3_KALFE</name>
<dbReference type="EC" id="3.4.19.12" evidence="3"/>
<evidence type="ECO:0000256" key="3">
    <source>
        <dbReference type="ARBA" id="ARBA00012759"/>
    </source>
</evidence>
<dbReference type="Gene3D" id="6.10.140.2220">
    <property type="match status" value="1"/>
</dbReference>
<protein>
    <recommendedName>
        <fullName evidence="3">ubiquitinyl hydrolase 1</fullName>
        <ecNumber evidence="3">3.4.19.12</ecNumber>
    </recommendedName>
</protein>
<evidence type="ECO:0000256" key="8">
    <source>
        <dbReference type="ARBA" id="ARBA00022801"/>
    </source>
</evidence>
<feature type="compositionally biased region" description="Low complexity" evidence="12">
    <location>
        <begin position="252"/>
        <end position="289"/>
    </location>
</feature>
<comment type="similarity">
    <text evidence="2">Belongs to the peptidase C19 family.</text>
</comment>
<evidence type="ECO:0000256" key="6">
    <source>
        <dbReference type="ARBA" id="ARBA00022771"/>
    </source>
</evidence>
<dbReference type="Gene3D" id="3.90.70.10">
    <property type="entry name" value="Cysteine proteinases"/>
    <property type="match status" value="1"/>
</dbReference>
<feature type="domain" description="USP" evidence="14">
    <location>
        <begin position="676"/>
        <end position="969"/>
    </location>
</feature>
<dbReference type="EnsemblPlants" id="Kaladp0080s0127.1.v1.1">
    <property type="protein sequence ID" value="Kaladp0080s0127.1.v1.1"/>
    <property type="gene ID" value="Kaladp0080s0127.v1.1"/>
</dbReference>
<dbReference type="PANTHER" id="PTHR24006">
    <property type="entry name" value="UBIQUITIN CARBOXYL-TERMINAL HYDROLASE"/>
    <property type="match status" value="1"/>
</dbReference>
<evidence type="ECO:0000256" key="10">
    <source>
        <dbReference type="ARBA" id="ARBA00022833"/>
    </source>
</evidence>
<dbReference type="Proteomes" id="UP000594263">
    <property type="component" value="Unplaced"/>
</dbReference>
<accession>A0A7N0UPS3</accession>
<feature type="compositionally biased region" description="Basic and acidic residues" evidence="12">
    <location>
        <begin position="409"/>
        <end position="418"/>
    </location>
</feature>
<dbReference type="GO" id="GO:0004843">
    <property type="term" value="F:cysteine-type deubiquitinase activity"/>
    <property type="evidence" value="ECO:0007669"/>
    <property type="project" value="UniProtKB-EC"/>
</dbReference>
<dbReference type="SUPFAM" id="SSF144232">
    <property type="entry name" value="HIT/MYND zinc finger-like"/>
    <property type="match status" value="1"/>
</dbReference>
<evidence type="ECO:0000259" key="14">
    <source>
        <dbReference type="PROSITE" id="PS50235"/>
    </source>
</evidence>
<feature type="region of interest" description="Disordered" evidence="12">
    <location>
        <begin position="482"/>
        <end position="541"/>
    </location>
</feature>
<dbReference type="InterPro" id="IPR038765">
    <property type="entry name" value="Papain-like_cys_pep_sf"/>
</dbReference>
<feature type="domain" description="MYND-type" evidence="15">
    <location>
        <begin position="136"/>
        <end position="173"/>
    </location>
</feature>
<feature type="compositionally biased region" description="Polar residues" evidence="12">
    <location>
        <begin position="323"/>
        <end position="337"/>
    </location>
</feature>
<evidence type="ECO:0000259" key="15">
    <source>
        <dbReference type="PROSITE" id="PS50865"/>
    </source>
</evidence>